<sequence>MDDNKKFERLALRVKLKRWLMTILLIVVMVPVMAGIGYKVTQNLSSTQTEKLMTQFTIRQEVMAPNIQSSDLYISNSGLGGGEVSSHEYKDIDGYHIPWGSANGTYNWLYSEINNDNLVDTTRTAAYNRVTQEKIPMFYNNQVTNPAIKKANELAAVSSMHNYVAEVAVSFDQPMTYQQILAKLPKNIRANWFWIGVGGQADPTLQDNNLMGIRSVGGKITDLSYHSFWKTLKAAKKGNLGQFNQFSLSKYATQYAKKYSSLRQAKFAGVILTGKSESFKALRNRSWISESSVGATIKRVPYIEPKY</sequence>
<evidence type="ECO:0000259" key="3">
    <source>
        <dbReference type="Pfam" id="PF13800"/>
    </source>
</evidence>
<proteinExistence type="predicted"/>
<comment type="caution">
    <text evidence="4">The sequence shown here is derived from an EMBL/GenBank/DDBJ whole genome shotgun (WGS) entry which is preliminary data.</text>
</comment>
<evidence type="ECO:0000313" key="5">
    <source>
        <dbReference type="Proteomes" id="UP000052013"/>
    </source>
</evidence>
<dbReference type="AlphaFoldDB" id="A0A0R1S8A5"/>
<evidence type="ECO:0000256" key="1">
    <source>
        <dbReference type="SAM" id="Phobius"/>
    </source>
</evidence>
<dbReference type="EMBL" id="AZEY01000108">
    <property type="protein sequence ID" value="KRL62531.1"/>
    <property type="molecule type" value="Genomic_DNA"/>
</dbReference>
<dbReference type="Pfam" id="PF13791">
    <property type="entry name" value="Sigma_reg_C"/>
    <property type="match status" value="1"/>
</dbReference>
<dbReference type="PATRIC" id="fig|1423739.3.peg.2130"/>
<dbReference type="Pfam" id="PF13800">
    <property type="entry name" value="Sigma_reg_N"/>
    <property type="match status" value="1"/>
</dbReference>
<gene>
    <name evidence="4" type="ORF">FC85_GL002044</name>
</gene>
<keyword evidence="1" id="KW-0472">Membrane</keyword>
<dbReference type="InterPro" id="IPR029101">
    <property type="entry name" value="Sigma_reg_N"/>
</dbReference>
<feature type="transmembrane region" description="Helical" evidence="1">
    <location>
        <begin position="20"/>
        <end position="38"/>
    </location>
</feature>
<organism evidence="4 5">
    <name type="scientific">Lentilactobacillus diolivorans DSM 14421</name>
    <dbReference type="NCBI Taxonomy" id="1423739"/>
    <lineage>
        <taxon>Bacteria</taxon>
        <taxon>Bacillati</taxon>
        <taxon>Bacillota</taxon>
        <taxon>Bacilli</taxon>
        <taxon>Lactobacillales</taxon>
        <taxon>Lactobacillaceae</taxon>
        <taxon>Lentilactobacillus</taxon>
    </lineage>
</organism>
<reference evidence="4 5" key="1">
    <citation type="journal article" date="2015" name="Genome Announc.">
        <title>Expanding the biotechnology potential of lactobacilli through comparative genomics of 213 strains and associated genera.</title>
        <authorList>
            <person name="Sun Z."/>
            <person name="Harris H.M."/>
            <person name="McCann A."/>
            <person name="Guo C."/>
            <person name="Argimon S."/>
            <person name="Zhang W."/>
            <person name="Yang X."/>
            <person name="Jeffery I.B."/>
            <person name="Cooney J.C."/>
            <person name="Kagawa T.F."/>
            <person name="Liu W."/>
            <person name="Song Y."/>
            <person name="Salvetti E."/>
            <person name="Wrobel A."/>
            <person name="Rasinkangas P."/>
            <person name="Parkhill J."/>
            <person name="Rea M.C."/>
            <person name="O'Sullivan O."/>
            <person name="Ritari J."/>
            <person name="Douillard F.P."/>
            <person name="Paul Ross R."/>
            <person name="Yang R."/>
            <person name="Briner A.E."/>
            <person name="Felis G.E."/>
            <person name="de Vos W.M."/>
            <person name="Barrangou R."/>
            <person name="Klaenhammer T.R."/>
            <person name="Caufield P.W."/>
            <person name="Cui Y."/>
            <person name="Zhang H."/>
            <person name="O'Toole P.W."/>
        </authorList>
    </citation>
    <scope>NUCLEOTIDE SEQUENCE [LARGE SCALE GENOMIC DNA]</scope>
    <source>
        <strain evidence="4 5">DSM 14421</strain>
    </source>
</reference>
<dbReference type="InterPro" id="IPR025672">
    <property type="entry name" value="Sigma_reg_C_dom"/>
</dbReference>
<evidence type="ECO:0000313" key="4">
    <source>
        <dbReference type="EMBL" id="KRL62531.1"/>
    </source>
</evidence>
<dbReference type="Proteomes" id="UP000052013">
    <property type="component" value="Unassembled WGS sequence"/>
</dbReference>
<feature type="domain" description="Sigma factor regulator C-terminal" evidence="2">
    <location>
        <begin position="161"/>
        <end position="294"/>
    </location>
</feature>
<dbReference type="RefSeq" id="WP_057866314.1">
    <property type="nucleotide sequence ID" value="NZ_AZEY01000108.1"/>
</dbReference>
<keyword evidence="1" id="KW-0812">Transmembrane</keyword>
<accession>A0A0R1S8A5</accession>
<keyword evidence="1" id="KW-1133">Transmembrane helix</keyword>
<name>A0A0R1S8A5_9LACO</name>
<evidence type="ECO:0000259" key="2">
    <source>
        <dbReference type="Pfam" id="PF13791"/>
    </source>
</evidence>
<feature type="domain" description="Sigma factor regulator N-terminal" evidence="3">
    <location>
        <begin position="13"/>
        <end position="97"/>
    </location>
</feature>
<protein>
    <submittedName>
        <fullName evidence="4">ECF-type sigma factor negative effector</fullName>
    </submittedName>
</protein>